<keyword evidence="2" id="KW-0479">Metal-binding</keyword>
<dbReference type="GO" id="GO:0046872">
    <property type="term" value="F:metal ion binding"/>
    <property type="evidence" value="ECO:0007669"/>
    <property type="project" value="UniProtKB-KW"/>
</dbReference>
<evidence type="ECO:0000313" key="7">
    <source>
        <dbReference type="EMBL" id="EKX50654.1"/>
    </source>
</evidence>
<dbReference type="Pfam" id="PF04828">
    <property type="entry name" value="GFA"/>
    <property type="match status" value="1"/>
</dbReference>
<dbReference type="InterPro" id="IPR011057">
    <property type="entry name" value="Mss4-like_sf"/>
</dbReference>
<feature type="domain" description="CENP-V/GFA" evidence="6">
    <location>
        <begin position="166"/>
        <end position="306"/>
    </location>
</feature>
<dbReference type="PROSITE" id="PS51891">
    <property type="entry name" value="CENP_V_GFA"/>
    <property type="match status" value="1"/>
</dbReference>
<reference evidence="9" key="2">
    <citation type="submission" date="2012-11" db="EMBL/GenBank/DDBJ databases">
        <authorList>
            <person name="Kuo A."/>
            <person name="Curtis B.A."/>
            <person name="Tanifuji G."/>
            <person name="Burki F."/>
            <person name="Gruber A."/>
            <person name="Irimia M."/>
            <person name="Maruyama S."/>
            <person name="Arias M.C."/>
            <person name="Ball S.G."/>
            <person name="Gile G.H."/>
            <person name="Hirakawa Y."/>
            <person name="Hopkins J.F."/>
            <person name="Rensing S.A."/>
            <person name="Schmutz J."/>
            <person name="Symeonidi A."/>
            <person name="Elias M."/>
            <person name="Eveleigh R.J."/>
            <person name="Herman E.K."/>
            <person name="Klute M.J."/>
            <person name="Nakayama T."/>
            <person name="Obornik M."/>
            <person name="Reyes-Prieto A."/>
            <person name="Armbrust E.V."/>
            <person name="Aves S.J."/>
            <person name="Beiko R.G."/>
            <person name="Coutinho P."/>
            <person name="Dacks J.B."/>
            <person name="Durnford D.G."/>
            <person name="Fast N.M."/>
            <person name="Green B.R."/>
            <person name="Grisdale C."/>
            <person name="Hempe F."/>
            <person name="Henrissat B."/>
            <person name="Hoppner M.P."/>
            <person name="Ishida K.-I."/>
            <person name="Kim E."/>
            <person name="Koreny L."/>
            <person name="Kroth P.G."/>
            <person name="Liu Y."/>
            <person name="Malik S.-B."/>
            <person name="Maier U.G."/>
            <person name="McRose D."/>
            <person name="Mock T."/>
            <person name="Neilson J.A."/>
            <person name="Onodera N.T."/>
            <person name="Poole A.M."/>
            <person name="Pritham E.J."/>
            <person name="Richards T.A."/>
            <person name="Rocap G."/>
            <person name="Roy S.W."/>
            <person name="Sarai C."/>
            <person name="Schaack S."/>
            <person name="Shirato S."/>
            <person name="Slamovits C.H."/>
            <person name="Spencer D.F."/>
            <person name="Suzuki S."/>
            <person name="Worden A.Z."/>
            <person name="Zauner S."/>
            <person name="Barry K."/>
            <person name="Bell C."/>
            <person name="Bharti A.K."/>
            <person name="Crow J.A."/>
            <person name="Grimwood J."/>
            <person name="Kramer R."/>
            <person name="Lindquist E."/>
            <person name="Lucas S."/>
            <person name="Salamov A."/>
            <person name="McFadden G.I."/>
            <person name="Lane C.E."/>
            <person name="Keeling P.J."/>
            <person name="Gray M.W."/>
            <person name="Grigoriev I.V."/>
            <person name="Archibald J.M."/>
        </authorList>
    </citation>
    <scope>NUCLEOTIDE SEQUENCE</scope>
    <source>
        <strain evidence="9">CCMP2712</strain>
    </source>
</reference>
<dbReference type="EMBL" id="JH992978">
    <property type="protein sequence ID" value="EKX50654.1"/>
    <property type="molecule type" value="Genomic_DNA"/>
</dbReference>
<sequence>MTWQRTQKADGVISKDSFHDRRRRRAQQGERCDPDACELGGKTNEVASPGSPNDSKHSPDEHVDQRVDAKRRREFDNHDNGELCARFTATVPSKKVERATAGDDDADDSDSRQLYDYLTPSDLKLTPQALVSTRVRRSLRVEKEGEEEVVVEVKSSAGQHVVHAHRKGYRVTCLCGEVAVNCEGDPLFSAYCHCKECRRTTGAPVFHGAGFEKEQVKISFTSSSSSFSLSPSSSPPPPSSSSSLGSYVANRMIRYFCKMCGTYVFGDCRETCMADVIEVPCALMEDPPPPQFHAYVLERLSCLSLNDDLPQHEDWPLKMRANEER</sequence>
<evidence type="ECO:0000259" key="6">
    <source>
        <dbReference type="PROSITE" id="PS51891"/>
    </source>
</evidence>
<keyword evidence="4" id="KW-0456">Lyase</keyword>
<evidence type="ECO:0000313" key="9">
    <source>
        <dbReference type="Proteomes" id="UP000011087"/>
    </source>
</evidence>
<dbReference type="SUPFAM" id="SSF51316">
    <property type="entry name" value="Mss4-like"/>
    <property type="match status" value="1"/>
</dbReference>
<dbReference type="Gene3D" id="3.90.1590.10">
    <property type="entry name" value="glutathione-dependent formaldehyde- activating enzyme (gfa)"/>
    <property type="match status" value="1"/>
</dbReference>
<dbReference type="KEGG" id="gtt:GUITHDRAFT_135270"/>
<evidence type="ECO:0000313" key="8">
    <source>
        <dbReference type="EnsemblProtists" id="EKX50654"/>
    </source>
</evidence>
<keyword evidence="3" id="KW-0862">Zinc</keyword>
<keyword evidence="9" id="KW-1185">Reference proteome</keyword>
<evidence type="ECO:0000256" key="1">
    <source>
        <dbReference type="ARBA" id="ARBA00005495"/>
    </source>
</evidence>
<name>L1JQT4_GUITC</name>
<reference evidence="7 9" key="1">
    <citation type="journal article" date="2012" name="Nature">
        <title>Algal genomes reveal evolutionary mosaicism and the fate of nucleomorphs.</title>
        <authorList>
            <consortium name="DOE Joint Genome Institute"/>
            <person name="Curtis B.A."/>
            <person name="Tanifuji G."/>
            <person name="Burki F."/>
            <person name="Gruber A."/>
            <person name="Irimia M."/>
            <person name="Maruyama S."/>
            <person name="Arias M.C."/>
            <person name="Ball S.G."/>
            <person name="Gile G.H."/>
            <person name="Hirakawa Y."/>
            <person name="Hopkins J.F."/>
            <person name="Kuo A."/>
            <person name="Rensing S.A."/>
            <person name="Schmutz J."/>
            <person name="Symeonidi A."/>
            <person name="Elias M."/>
            <person name="Eveleigh R.J."/>
            <person name="Herman E.K."/>
            <person name="Klute M.J."/>
            <person name="Nakayama T."/>
            <person name="Obornik M."/>
            <person name="Reyes-Prieto A."/>
            <person name="Armbrust E.V."/>
            <person name="Aves S.J."/>
            <person name="Beiko R.G."/>
            <person name="Coutinho P."/>
            <person name="Dacks J.B."/>
            <person name="Durnford D.G."/>
            <person name="Fast N.M."/>
            <person name="Green B.R."/>
            <person name="Grisdale C.J."/>
            <person name="Hempel F."/>
            <person name="Henrissat B."/>
            <person name="Hoppner M.P."/>
            <person name="Ishida K."/>
            <person name="Kim E."/>
            <person name="Koreny L."/>
            <person name="Kroth P.G."/>
            <person name="Liu Y."/>
            <person name="Malik S.B."/>
            <person name="Maier U.G."/>
            <person name="McRose D."/>
            <person name="Mock T."/>
            <person name="Neilson J.A."/>
            <person name="Onodera N.T."/>
            <person name="Poole A.M."/>
            <person name="Pritham E.J."/>
            <person name="Richards T.A."/>
            <person name="Rocap G."/>
            <person name="Roy S.W."/>
            <person name="Sarai C."/>
            <person name="Schaack S."/>
            <person name="Shirato S."/>
            <person name="Slamovits C.H."/>
            <person name="Spencer D.F."/>
            <person name="Suzuki S."/>
            <person name="Worden A.Z."/>
            <person name="Zauner S."/>
            <person name="Barry K."/>
            <person name="Bell C."/>
            <person name="Bharti A.K."/>
            <person name="Crow J.A."/>
            <person name="Grimwood J."/>
            <person name="Kramer R."/>
            <person name="Lindquist E."/>
            <person name="Lucas S."/>
            <person name="Salamov A."/>
            <person name="McFadden G.I."/>
            <person name="Lane C.E."/>
            <person name="Keeling P.J."/>
            <person name="Gray M.W."/>
            <person name="Grigoriev I.V."/>
            <person name="Archibald J.M."/>
        </authorList>
    </citation>
    <scope>NUCLEOTIDE SEQUENCE</scope>
    <source>
        <strain evidence="7 9">CCMP2712</strain>
    </source>
</reference>
<proteinExistence type="inferred from homology"/>
<evidence type="ECO:0000256" key="5">
    <source>
        <dbReference type="SAM" id="MobiDB-lite"/>
    </source>
</evidence>
<organism evidence="7">
    <name type="scientific">Guillardia theta (strain CCMP2712)</name>
    <name type="common">Cryptophyte</name>
    <dbReference type="NCBI Taxonomy" id="905079"/>
    <lineage>
        <taxon>Eukaryota</taxon>
        <taxon>Cryptophyceae</taxon>
        <taxon>Pyrenomonadales</taxon>
        <taxon>Geminigeraceae</taxon>
        <taxon>Guillardia</taxon>
    </lineage>
</organism>
<dbReference type="eggNOG" id="ENOG502SC1H">
    <property type="taxonomic scope" value="Eukaryota"/>
</dbReference>
<reference evidence="8" key="3">
    <citation type="submission" date="2015-06" db="UniProtKB">
        <authorList>
            <consortium name="EnsemblProtists"/>
        </authorList>
    </citation>
    <scope>IDENTIFICATION</scope>
</reference>
<dbReference type="HOGENOM" id="CLU_856474_0_0_1"/>
<comment type="similarity">
    <text evidence="1">Belongs to the Gfa family.</text>
</comment>
<dbReference type="AlphaFoldDB" id="L1JQT4"/>
<dbReference type="PANTHER" id="PTHR33337:SF40">
    <property type="entry name" value="CENP-V_GFA DOMAIN-CONTAINING PROTEIN-RELATED"/>
    <property type="match status" value="1"/>
</dbReference>
<evidence type="ECO:0000256" key="4">
    <source>
        <dbReference type="ARBA" id="ARBA00023239"/>
    </source>
</evidence>
<dbReference type="EnsemblProtists" id="EKX50654">
    <property type="protein sequence ID" value="EKX50654"/>
    <property type="gene ID" value="GUITHDRAFT_135270"/>
</dbReference>
<feature type="compositionally biased region" description="Basic and acidic residues" evidence="5">
    <location>
        <begin position="54"/>
        <end position="75"/>
    </location>
</feature>
<accession>L1JQT4</accession>
<dbReference type="RefSeq" id="XP_005837634.1">
    <property type="nucleotide sequence ID" value="XM_005837577.1"/>
</dbReference>
<evidence type="ECO:0000256" key="3">
    <source>
        <dbReference type="ARBA" id="ARBA00022833"/>
    </source>
</evidence>
<dbReference type="Proteomes" id="UP000011087">
    <property type="component" value="Unassembled WGS sequence"/>
</dbReference>
<evidence type="ECO:0000256" key="2">
    <source>
        <dbReference type="ARBA" id="ARBA00022723"/>
    </source>
</evidence>
<feature type="region of interest" description="Disordered" evidence="5">
    <location>
        <begin position="1"/>
        <end position="75"/>
    </location>
</feature>
<dbReference type="OrthoDB" id="428768at2759"/>
<dbReference type="PANTHER" id="PTHR33337">
    <property type="entry name" value="GFA DOMAIN-CONTAINING PROTEIN"/>
    <property type="match status" value="1"/>
</dbReference>
<dbReference type="GeneID" id="17307130"/>
<gene>
    <name evidence="7" type="ORF">GUITHDRAFT_135270</name>
</gene>
<dbReference type="InterPro" id="IPR006913">
    <property type="entry name" value="CENP-V/GFA"/>
</dbReference>
<dbReference type="PaxDb" id="55529-EKX50654"/>
<protein>
    <recommendedName>
        <fullName evidence="6">CENP-V/GFA domain-containing protein</fullName>
    </recommendedName>
</protein>
<dbReference type="GO" id="GO:0016846">
    <property type="term" value="F:carbon-sulfur lyase activity"/>
    <property type="evidence" value="ECO:0007669"/>
    <property type="project" value="InterPro"/>
</dbReference>